<dbReference type="PRINTS" id="PR00792">
    <property type="entry name" value="PEPSIN"/>
</dbReference>
<dbReference type="OrthoDB" id="771136at2759"/>
<dbReference type="SUPFAM" id="SSF50630">
    <property type="entry name" value="Acid proteases"/>
    <property type="match status" value="1"/>
</dbReference>
<dbReference type="PANTHER" id="PTHR47966">
    <property type="entry name" value="BETA-SITE APP-CLEAVING ENZYME, ISOFORM A-RELATED"/>
    <property type="match status" value="1"/>
</dbReference>
<dbReference type="Pfam" id="PF00026">
    <property type="entry name" value="Asp"/>
    <property type="match status" value="1"/>
</dbReference>
<evidence type="ECO:0000256" key="2">
    <source>
        <dbReference type="PIRSR" id="PIRSR601461-1"/>
    </source>
</evidence>
<dbReference type="PROSITE" id="PS00141">
    <property type="entry name" value="ASP_PROTEASE"/>
    <property type="match status" value="2"/>
</dbReference>
<dbReference type="Proteomes" id="UP000025227">
    <property type="component" value="Unplaced"/>
</dbReference>
<organism evidence="7 8">
    <name type="scientific">Haemonchus contortus</name>
    <name type="common">Barber pole worm</name>
    <dbReference type="NCBI Taxonomy" id="6289"/>
    <lineage>
        <taxon>Eukaryota</taxon>
        <taxon>Metazoa</taxon>
        <taxon>Ecdysozoa</taxon>
        <taxon>Nematoda</taxon>
        <taxon>Chromadorea</taxon>
        <taxon>Rhabditida</taxon>
        <taxon>Rhabditina</taxon>
        <taxon>Rhabditomorpha</taxon>
        <taxon>Strongyloidea</taxon>
        <taxon>Trichostrongylidae</taxon>
        <taxon>Haemonchus</taxon>
    </lineage>
</organism>
<evidence type="ECO:0000256" key="5">
    <source>
        <dbReference type="SAM" id="SignalP"/>
    </source>
</evidence>
<proteinExistence type="inferred from homology"/>
<dbReference type="CDD" id="cd05471">
    <property type="entry name" value="pepsin_like"/>
    <property type="match status" value="1"/>
</dbReference>
<evidence type="ECO:0000313" key="8">
    <source>
        <dbReference type="WBParaSite" id="HCON_00113120-00001"/>
    </source>
</evidence>
<feature type="active site" evidence="2">
    <location>
        <position position="97"/>
    </location>
</feature>
<keyword evidence="4" id="KW-0378">Hydrolase</keyword>
<dbReference type="WBParaSite" id="HCON_00113120-00001">
    <property type="protein sequence ID" value="HCON_00113120-00001"/>
    <property type="gene ID" value="HCON_00113120"/>
</dbReference>
<dbReference type="GO" id="GO:0006508">
    <property type="term" value="P:proteolysis"/>
    <property type="evidence" value="ECO:0007669"/>
    <property type="project" value="UniProtKB-KW"/>
</dbReference>
<dbReference type="InterPro" id="IPR001461">
    <property type="entry name" value="Aspartic_peptidase_A1"/>
</dbReference>
<keyword evidence="5" id="KW-0732">Signal</keyword>
<protein>
    <submittedName>
        <fullName evidence="8">Peptidase A1 domain-containing protein</fullName>
    </submittedName>
</protein>
<keyword evidence="4" id="KW-0645">Protease</keyword>
<feature type="domain" description="Peptidase A1" evidence="6">
    <location>
        <begin position="79"/>
        <end position="380"/>
    </location>
</feature>
<dbReference type="InterPro" id="IPR033121">
    <property type="entry name" value="PEPTIDASE_A1"/>
</dbReference>
<feature type="signal peptide" evidence="5">
    <location>
        <begin position="1"/>
        <end position="17"/>
    </location>
</feature>
<feature type="disulfide bond" evidence="3">
    <location>
        <begin position="307"/>
        <end position="341"/>
    </location>
</feature>
<dbReference type="AlphaFoldDB" id="A0A7I4YKP6"/>
<sequence>MTPLLLLLLSTCLSIEAIIRVPLKKMTVRRRSSRAENLAVDYEGMHKIPGYWSGTGNMSIPRVPRGINERLVDSGNTEYYGPILIGNPPQTFNVVFDTGSSNLLLSTHNRFDCKLSHTCKQAKSPTHPLSIPYGSGQIKGRVNIDKVCFDTDPRWCILDQRFICASQVLNMDGFLLNGILGMAWPSEAVGHIPTPMESIFADKEVCPDAVFAFWLSRNDDGGELTICGIDPSRYKGPIYWVPLISETYWAVELVGITVGADSADPFHIPVNYMAIVDSGSSNILGPSKYIQEILYQIGVEELEIIDCSQASGYPLIAFSVGRYKFILGGQQYFVENGGGLCSPAFQSISFENDRGWILGDAFMSNLYTIFDHANKRVGFANLA</sequence>
<dbReference type="InterPro" id="IPR034164">
    <property type="entry name" value="Pepsin-like_dom"/>
</dbReference>
<name>A0A7I4YKP6_HAECO</name>
<dbReference type="InterPro" id="IPR001969">
    <property type="entry name" value="Aspartic_peptidase_AS"/>
</dbReference>
<evidence type="ECO:0000256" key="4">
    <source>
        <dbReference type="RuleBase" id="RU000454"/>
    </source>
</evidence>
<dbReference type="PROSITE" id="PS51767">
    <property type="entry name" value="PEPTIDASE_A1"/>
    <property type="match status" value="1"/>
</dbReference>
<feature type="active site" evidence="2">
    <location>
        <position position="277"/>
    </location>
</feature>
<reference evidence="8" key="1">
    <citation type="submission" date="2020-12" db="UniProtKB">
        <authorList>
            <consortium name="WormBaseParasite"/>
        </authorList>
    </citation>
    <scope>IDENTIFICATION</scope>
    <source>
        <strain evidence="8">MHco3</strain>
    </source>
</reference>
<evidence type="ECO:0000313" key="7">
    <source>
        <dbReference type="Proteomes" id="UP000025227"/>
    </source>
</evidence>
<dbReference type="GO" id="GO:0005764">
    <property type="term" value="C:lysosome"/>
    <property type="evidence" value="ECO:0007669"/>
    <property type="project" value="TreeGrafter"/>
</dbReference>
<dbReference type="Gene3D" id="2.40.70.10">
    <property type="entry name" value="Acid Proteases"/>
    <property type="match status" value="2"/>
</dbReference>
<evidence type="ECO:0000256" key="1">
    <source>
        <dbReference type="ARBA" id="ARBA00007447"/>
    </source>
</evidence>
<dbReference type="InterPro" id="IPR021109">
    <property type="entry name" value="Peptidase_aspartic_dom_sf"/>
</dbReference>
<keyword evidence="3" id="KW-1015">Disulfide bond</keyword>
<keyword evidence="7" id="KW-1185">Reference proteome</keyword>
<evidence type="ECO:0000259" key="6">
    <source>
        <dbReference type="PROSITE" id="PS51767"/>
    </source>
</evidence>
<evidence type="ECO:0000256" key="3">
    <source>
        <dbReference type="PIRSR" id="PIRSR601461-2"/>
    </source>
</evidence>
<keyword evidence="4" id="KW-0064">Aspartyl protease</keyword>
<dbReference type="GO" id="GO:0004190">
    <property type="term" value="F:aspartic-type endopeptidase activity"/>
    <property type="evidence" value="ECO:0007669"/>
    <property type="project" value="UniProtKB-KW"/>
</dbReference>
<dbReference type="PANTHER" id="PTHR47966:SF40">
    <property type="entry name" value="ASPARTIC PROTEASE 3"/>
    <property type="match status" value="1"/>
</dbReference>
<accession>A0A7I4YKP6</accession>
<comment type="similarity">
    <text evidence="1 4">Belongs to the peptidase A1 family.</text>
</comment>
<feature type="chain" id="PRO_5029798344" evidence="5">
    <location>
        <begin position="18"/>
        <end position="383"/>
    </location>
</feature>